<feature type="region of interest" description="Disordered" evidence="1">
    <location>
        <begin position="235"/>
        <end position="262"/>
    </location>
</feature>
<feature type="compositionally biased region" description="Polar residues" evidence="1">
    <location>
        <begin position="636"/>
        <end position="646"/>
    </location>
</feature>
<protein>
    <submittedName>
        <fullName evidence="2">Uncharacterized protein</fullName>
    </submittedName>
</protein>
<comment type="caution">
    <text evidence="2">The sequence shown here is derived from an EMBL/GenBank/DDBJ whole genome shotgun (WGS) entry which is preliminary data.</text>
</comment>
<feature type="region of interest" description="Disordered" evidence="1">
    <location>
        <begin position="350"/>
        <end position="386"/>
    </location>
</feature>
<dbReference type="InterPro" id="IPR008581">
    <property type="entry name" value="DUF863_pln"/>
</dbReference>
<feature type="region of interest" description="Disordered" evidence="1">
    <location>
        <begin position="504"/>
        <end position="524"/>
    </location>
</feature>
<keyword evidence="3" id="KW-1185">Reference proteome</keyword>
<dbReference type="Pfam" id="PF05904">
    <property type="entry name" value="DUF863"/>
    <property type="match status" value="3"/>
</dbReference>
<reference evidence="2 3" key="1">
    <citation type="journal article" date="2017" name="Front. Genet.">
        <title>Draft sequencing of the heterozygous diploid genome of Satsuma (Citrus unshiu Marc.) using a hybrid assembly approach.</title>
        <authorList>
            <person name="Shimizu T."/>
            <person name="Tanizawa Y."/>
            <person name="Mochizuki T."/>
            <person name="Nagasaki H."/>
            <person name="Yoshioka T."/>
            <person name="Toyoda A."/>
            <person name="Fujiyama A."/>
            <person name="Kaminuma E."/>
            <person name="Nakamura Y."/>
        </authorList>
    </citation>
    <scope>NUCLEOTIDE SEQUENCE [LARGE SCALE GENOMIC DNA]</scope>
    <source>
        <strain evidence="3">cv. Miyagawa wase</strain>
    </source>
</reference>
<feature type="compositionally biased region" description="Polar residues" evidence="1">
    <location>
        <begin position="246"/>
        <end position="261"/>
    </location>
</feature>
<sequence>MALLGIQAEMPCEGNIPVPRHYSDWNLNVSTNGRAWLSNDVDSIFKNRNYCNGALLLPSPDQHLVQSKEVVKQTMLKQEAIFRDQIRELHCIYWRQRELMDEMKKNELFKHHPQLGTLQSNPFSPQHLCDDAQKTSHVFSLPRVNPAFNQSSISTAKNDPSLSHFDDRKFVQSGPDPPQTKGCELESSKKFGKMVLDLELPPTEYIDSEDEVSMQKMPEVSDHPMNRISEAVHKSDWQPDHGSGGFNSVFQEDNLNPGSSSSKRKFLADLNEPIKLEEDSGTVSMYLPDLNEPNKNEEKVAGTSKFLVDLNEPVELQEEAALPSEFQSPLARNTNFSCQDLAQKGIQVPSTDITHNKTGRDGETCSSNLHPEKYDDDAGQGRSNIASLSPGFIEELSTSLQNIDLKQAHEPETFHLMNQRKRKTCGEGLESLEKDLSSNSNPVSVSTCNIGTSSRLLSLTDIGNSKPSSVSSPKKRIRDIVRTPIIVQALPCFNSSLRLRKRSKSSITGPGVAGKTSCHGKSSKFGPKFDSASFHQRSFCNGSRAESKTLQSHPPSTDSNGLDVSEENQLSLECHCGTKFSTLSMEIKSAEYMNSNLRAQSSSSDGERKLEDTVMGLAWSKTKLVPKRRRGRRSESSAQVETCQNPSEDEDIKNGANDGVSNISLDCDLLPESGEQVTSHKLVVEGGLDQKISCFGAASDLNLCMKDDESSPTPSLSTELGFEGPVSPENKESSPPRGNSDENQAETSSELSGKEDGDVQEDLTRNAAEAMVSGEEDGDLQEKLSMNAATALVSISSSVFQTCPEKAACEPSKPSRSDDLYWFAKVVSSVVDDPDGELGVALSSKNNGDYKEYMFNGLDYFEAMTLNLVETNVEEADWFKTNDQIGEKEEASGATYLPSQQRRGRMRRRRQQRKDFQTEVLPSLASLSRCEVTEDLQTIEGLIEAANGLRGTVCTRSMSRNGRARGRKHSFISTSNLTDITICSPSKQRTSFREKDVKEGSLIGWGRITRRRRGPRSPSTNPWLR</sequence>
<feature type="compositionally biased region" description="Polar residues" evidence="1">
    <location>
        <begin position="548"/>
        <end position="564"/>
    </location>
</feature>
<dbReference type="AlphaFoldDB" id="A0A2H5PUH4"/>
<feature type="compositionally biased region" description="Basic residues" evidence="1">
    <location>
        <begin position="902"/>
        <end position="912"/>
    </location>
</feature>
<dbReference type="EMBL" id="BDQV01000128">
    <property type="protein sequence ID" value="GAY55992.1"/>
    <property type="molecule type" value="Genomic_DNA"/>
</dbReference>
<feature type="region of interest" description="Disordered" evidence="1">
    <location>
        <begin position="891"/>
        <end position="915"/>
    </location>
</feature>
<dbReference type="STRING" id="55188.A0A2H5PUH4"/>
<feature type="region of interest" description="Disordered" evidence="1">
    <location>
        <begin position="543"/>
        <end position="564"/>
    </location>
</feature>
<name>A0A2H5PUH4_CITUN</name>
<feature type="region of interest" description="Disordered" evidence="1">
    <location>
        <begin position="706"/>
        <end position="759"/>
    </location>
</feature>
<feature type="region of interest" description="Disordered" evidence="1">
    <location>
        <begin position="625"/>
        <end position="657"/>
    </location>
</feature>
<evidence type="ECO:0000256" key="1">
    <source>
        <dbReference type="SAM" id="MobiDB-lite"/>
    </source>
</evidence>
<evidence type="ECO:0000313" key="3">
    <source>
        <dbReference type="Proteomes" id="UP000236630"/>
    </source>
</evidence>
<accession>A0A2H5PUH4</accession>
<feature type="compositionally biased region" description="Polar residues" evidence="1">
    <location>
        <begin position="741"/>
        <end position="751"/>
    </location>
</feature>
<gene>
    <name evidence="2" type="ORF">CUMW_168340</name>
</gene>
<dbReference type="PANTHER" id="PTHR33167">
    <property type="entry name" value="TRANSCRIPTION FACTOR, PUTATIVE (DUF863)-RELATED"/>
    <property type="match status" value="1"/>
</dbReference>
<feature type="compositionally biased region" description="Basic and acidic residues" evidence="1">
    <location>
        <begin position="354"/>
        <end position="363"/>
    </location>
</feature>
<organism evidence="2 3">
    <name type="scientific">Citrus unshiu</name>
    <name type="common">Satsuma mandarin</name>
    <name type="synonym">Citrus nobilis var. unshiu</name>
    <dbReference type="NCBI Taxonomy" id="55188"/>
    <lineage>
        <taxon>Eukaryota</taxon>
        <taxon>Viridiplantae</taxon>
        <taxon>Streptophyta</taxon>
        <taxon>Embryophyta</taxon>
        <taxon>Tracheophyta</taxon>
        <taxon>Spermatophyta</taxon>
        <taxon>Magnoliopsida</taxon>
        <taxon>eudicotyledons</taxon>
        <taxon>Gunneridae</taxon>
        <taxon>Pentapetalae</taxon>
        <taxon>rosids</taxon>
        <taxon>malvids</taxon>
        <taxon>Sapindales</taxon>
        <taxon>Rutaceae</taxon>
        <taxon>Aurantioideae</taxon>
        <taxon>Citrus</taxon>
    </lineage>
</organism>
<dbReference type="PANTHER" id="PTHR33167:SF18">
    <property type="entry name" value="GB|AAF67766.1"/>
    <property type="match status" value="1"/>
</dbReference>
<evidence type="ECO:0000313" key="2">
    <source>
        <dbReference type="EMBL" id="GAY55992.1"/>
    </source>
</evidence>
<proteinExistence type="predicted"/>
<dbReference type="Proteomes" id="UP000236630">
    <property type="component" value="Unassembled WGS sequence"/>
</dbReference>